<dbReference type="STRING" id="710685.MycrhN_2675"/>
<dbReference type="EMBL" id="CP003169">
    <property type="protein sequence ID" value="AEV73256.1"/>
    <property type="molecule type" value="Genomic_DNA"/>
</dbReference>
<gene>
    <name evidence="2" type="ordered locus">MycrhN_2675</name>
</gene>
<evidence type="ECO:0000313" key="2">
    <source>
        <dbReference type="EMBL" id="AEV73256.1"/>
    </source>
</evidence>
<evidence type="ECO:0000313" key="3">
    <source>
        <dbReference type="Proteomes" id="UP000005442"/>
    </source>
</evidence>
<feature type="transmembrane region" description="Helical" evidence="1">
    <location>
        <begin position="106"/>
        <end position="127"/>
    </location>
</feature>
<sequence length="150" mass="15086">MAVAGVSIYMNTASTIARRACAALAVASAGLHAAMLGHTSGVISAGLLVTMLGACLYCARELWRAGTTRAWVVVALMNLAMIALHLPAPAHHHGVPNAEAGPPSTLMVVATVLALTEVVAAASALYVGSRGCVPSAIHQAAEPAGQCHAN</sequence>
<feature type="transmembrane region" description="Helical" evidence="1">
    <location>
        <begin position="70"/>
        <end position="86"/>
    </location>
</feature>
<keyword evidence="1" id="KW-0472">Membrane</keyword>
<dbReference type="eggNOG" id="ENOG5033KNJ">
    <property type="taxonomic scope" value="Bacteria"/>
</dbReference>
<keyword evidence="3" id="KW-1185">Reference proteome</keyword>
<name>G8RYH7_MYCRN</name>
<dbReference type="KEGG" id="mrh:MycrhN_2675"/>
<dbReference type="Proteomes" id="UP000005442">
    <property type="component" value="Chromosome"/>
</dbReference>
<keyword evidence="1" id="KW-1133">Transmembrane helix</keyword>
<dbReference type="AlphaFoldDB" id="G8RYH7"/>
<dbReference type="HOGENOM" id="CLU_137953_0_0_11"/>
<organism evidence="2 3">
    <name type="scientific">Mycolicibacterium rhodesiae (strain NBB3)</name>
    <name type="common">Mycobacterium rhodesiae</name>
    <dbReference type="NCBI Taxonomy" id="710685"/>
    <lineage>
        <taxon>Bacteria</taxon>
        <taxon>Bacillati</taxon>
        <taxon>Actinomycetota</taxon>
        <taxon>Actinomycetes</taxon>
        <taxon>Mycobacteriales</taxon>
        <taxon>Mycobacteriaceae</taxon>
        <taxon>Mycolicibacterium</taxon>
    </lineage>
</organism>
<protein>
    <submittedName>
        <fullName evidence="2">Uncharacterized protein</fullName>
    </submittedName>
</protein>
<keyword evidence="1" id="KW-0812">Transmembrane</keyword>
<feature type="transmembrane region" description="Helical" evidence="1">
    <location>
        <begin position="43"/>
        <end position="63"/>
    </location>
</feature>
<accession>G8RYH7</accession>
<evidence type="ECO:0000256" key="1">
    <source>
        <dbReference type="SAM" id="Phobius"/>
    </source>
</evidence>
<reference evidence="2 3" key="1">
    <citation type="submission" date="2011-12" db="EMBL/GenBank/DDBJ databases">
        <title>Complete sequence of Mycobacterium rhodesiae NBB3.</title>
        <authorList>
            <consortium name="US DOE Joint Genome Institute"/>
            <person name="Lucas S."/>
            <person name="Han J."/>
            <person name="Lapidus A."/>
            <person name="Cheng J.-F."/>
            <person name="Goodwin L."/>
            <person name="Pitluck S."/>
            <person name="Peters L."/>
            <person name="Mikhailova N."/>
            <person name="Gu W."/>
            <person name="Detter J.C."/>
            <person name="Han C."/>
            <person name="Tapia R."/>
            <person name="Land M."/>
            <person name="Hauser L."/>
            <person name="Kyrpides N."/>
            <person name="Ivanova N."/>
            <person name="Pagani I."/>
            <person name="Mattes T."/>
            <person name="Holmes A."/>
            <person name="Rutledge P."/>
            <person name="Paulsen I."/>
            <person name="Coleman N."/>
            <person name="Woyke T."/>
        </authorList>
    </citation>
    <scope>NUCLEOTIDE SEQUENCE [LARGE SCALE GENOMIC DNA]</scope>
    <source>
        <strain evidence="2 3">NBB3</strain>
    </source>
</reference>
<proteinExistence type="predicted"/>